<dbReference type="PANTHER" id="PTHR37422:SF13">
    <property type="entry name" value="LIPOPOLYSACCHARIDE BIOSYNTHESIS PROTEIN PA4999-RELATED"/>
    <property type="match status" value="1"/>
</dbReference>
<evidence type="ECO:0000313" key="7">
    <source>
        <dbReference type="EMBL" id="AEM70409.1"/>
    </source>
</evidence>
<evidence type="ECO:0000256" key="2">
    <source>
        <dbReference type="ARBA" id="ARBA00022692"/>
    </source>
</evidence>
<sequence length="454" mass="52933">MRIVRFLFFLGLFFLPFNSFEGYKYIGEFTRDGSILFFLPIPILAILLKGKFIFPANDIIYQAFLLFFIWIVFSMTLNLFDAHEYYFKGMNGYTRFTRQIFSLLISSVYLFLGYYLVFRGMEPQKLFFTLRKVIFFSFVLVSAYAFLEFLILRLHLTSLEKLIKVFDFFPFTEVKLDYRNRRLSSVTFEPPALATYLFSVSGWMFSYIVTGKGVKKYIPGLIVVFLCLFSGSRSSLFFIGVQLAAFVWVLLRKKDYRKYFKRVLIYSLIAGLFAGALFGRTISAYIIDKATSFSIKDDQLSNSNKSRLGIYTASWLVFLENPIVGAGYGQQAFLAKDKYPDWAVKNNWEFRDKYLNENDPSFPPGYNLYLRLLAETGLIGLLIFALFSFMIVTRCLKLIKSDDDTIEIFGLVLFVSMIGFFLNWFKMDTFRVYGFWIGLALLIVVNTYRNEVKS</sequence>
<keyword evidence="3 5" id="KW-1133">Transmembrane helix</keyword>
<feature type="transmembrane region" description="Helical" evidence="5">
    <location>
        <begin position="60"/>
        <end position="80"/>
    </location>
</feature>
<feature type="transmembrane region" description="Helical" evidence="5">
    <location>
        <begin position="263"/>
        <end position="287"/>
    </location>
</feature>
<dbReference type="GO" id="GO:0016020">
    <property type="term" value="C:membrane"/>
    <property type="evidence" value="ECO:0007669"/>
    <property type="project" value="UniProtKB-SubCell"/>
</dbReference>
<name>G2PPM8_ALLRU</name>
<dbReference type="EMBL" id="CP002999">
    <property type="protein sequence ID" value="AEM70409.1"/>
    <property type="molecule type" value="Genomic_DNA"/>
</dbReference>
<dbReference type="InterPro" id="IPR051533">
    <property type="entry name" value="WaaL-like"/>
</dbReference>
<feature type="transmembrane region" description="Helical" evidence="5">
    <location>
        <begin position="100"/>
        <end position="121"/>
    </location>
</feature>
<keyword evidence="2 5" id="KW-0812">Transmembrane</keyword>
<evidence type="ECO:0000313" key="8">
    <source>
        <dbReference type="Proteomes" id="UP000008908"/>
    </source>
</evidence>
<accession>G2PPM8</accession>
<feature type="transmembrane region" description="Helical" evidence="5">
    <location>
        <begin position="405"/>
        <end position="424"/>
    </location>
</feature>
<feature type="transmembrane region" description="Helical" evidence="5">
    <location>
        <begin position="32"/>
        <end position="48"/>
    </location>
</feature>
<dbReference type="HOGENOM" id="CLU_044692_0_0_10"/>
<feature type="transmembrane region" description="Helical" evidence="5">
    <location>
        <begin position="192"/>
        <end position="209"/>
    </location>
</feature>
<dbReference type="OrthoDB" id="1421645at2"/>
<reference evidence="8" key="1">
    <citation type="submission" date="2011-08" db="EMBL/GenBank/DDBJ databases">
        <title>The complete genome of Muricauda ruestringensis DSM 13258.</title>
        <authorList>
            <person name="Lucas S."/>
            <person name="Han J."/>
            <person name="Lapidus A."/>
            <person name="Bruce D."/>
            <person name="Goodwin L."/>
            <person name="Pitluck S."/>
            <person name="Peters L."/>
            <person name="Kyrpides N."/>
            <person name="Mavromatis K."/>
            <person name="Ivanova N."/>
            <person name="Ovchinnikova G."/>
            <person name="Teshima H."/>
            <person name="Detter J.C."/>
            <person name="Tapia R."/>
            <person name="Han C."/>
            <person name="Land M."/>
            <person name="Hauser L."/>
            <person name="Markowitz V."/>
            <person name="Cheng J.-F."/>
            <person name="Hugenholtz P."/>
            <person name="Woyke T."/>
            <person name="Wu D."/>
            <person name="Spring S."/>
            <person name="Schroeder M."/>
            <person name="Brambilla E."/>
            <person name="Klenk H.-P."/>
            <person name="Eisen J.A."/>
        </authorList>
    </citation>
    <scope>NUCLEOTIDE SEQUENCE [LARGE SCALE GENOMIC DNA]</scope>
    <source>
        <strain evidence="8">DSM 13258 / LMG 19739 / B1</strain>
    </source>
</reference>
<evidence type="ECO:0000256" key="1">
    <source>
        <dbReference type="ARBA" id="ARBA00004141"/>
    </source>
</evidence>
<feature type="domain" description="O-antigen ligase-related" evidence="6">
    <location>
        <begin position="221"/>
        <end position="385"/>
    </location>
</feature>
<evidence type="ECO:0000256" key="5">
    <source>
        <dbReference type="SAM" id="Phobius"/>
    </source>
</evidence>
<dbReference type="Pfam" id="PF04932">
    <property type="entry name" value="Wzy_C"/>
    <property type="match status" value="1"/>
</dbReference>
<dbReference type="Proteomes" id="UP000008908">
    <property type="component" value="Chromosome"/>
</dbReference>
<dbReference type="STRING" id="886377.Murru_1368"/>
<keyword evidence="4 5" id="KW-0472">Membrane</keyword>
<protein>
    <submittedName>
        <fullName evidence="7">O-antigen polymerase</fullName>
    </submittedName>
</protein>
<feature type="transmembrane region" description="Helical" evidence="5">
    <location>
        <begin position="368"/>
        <end position="393"/>
    </location>
</feature>
<dbReference type="KEGG" id="mrs:Murru_1368"/>
<dbReference type="InterPro" id="IPR007016">
    <property type="entry name" value="O-antigen_ligase-rel_domated"/>
</dbReference>
<dbReference type="eggNOG" id="COG3307">
    <property type="taxonomic scope" value="Bacteria"/>
</dbReference>
<proteinExistence type="predicted"/>
<reference evidence="7 8" key="2">
    <citation type="journal article" date="2012" name="Stand. Genomic Sci.">
        <title>Complete genome sequence of the facultatively anaerobic, appendaged bacterium Muricauda ruestringensis type strain (B1(T)).</title>
        <authorList>
            <person name="Huntemann M."/>
            <person name="Teshima H."/>
            <person name="Lapidus A."/>
            <person name="Nolan M."/>
            <person name="Lucas S."/>
            <person name="Hammon N."/>
            <person name="Deshpande S."/>
            <person name="Cheng J.F."/>
            <person name="Tapia R."/>
            <person name="Goodwin L.A."/>
            <person name="Pitluck S."/>
            <person name="Liolios K."/>
            <person name="Pagani I."/>
            <person name="Ivanova N."/>
            <person name="Mavromatis K."/>
            <person name="Mikhailova N."/>
            <person name="Pati A."/>
            <person name="Chen A."/>
            <person name="Palaniappan K."/>
            <person name="Land M."/>
            <person name="Hauser L."/>
            <person name="Pan C."/>
            <person name="Brambilla E.M."/>
            <person name="Rohde M."/>
            <person name="Spring S."/>
            <person name="Goker M."/>
            <person name="Detter J.C."/>
            <person name="Bristow J."/>
            <person name="Eisen J.A."/>
            <person name="Markowitz V."/>
            <person name="Hugenholtz P."/>
            <person name="Kyrpides N.C."/>
            <person name="Klenk H.P."/>
            <person name="Woyke T."/>
        </authorList>
    </citation>
    <scope>NUCLEOTIDE SEQUENCE [LARGE SCALE GENOMIC DNA]</scope>
    <source>
        <strain evidence="8">DSM 13258 / LMG 19739 / B1</strain>
    </source>
</reference>
<dbReference type="RefSeq" id="WP_014032690.1">
    <property type="nucleotide sequence ID" value="NC_015945.1"/>
</dbReference>
<feature type="transmembrane region" description="Helical" evidence="5">
    <location>
        <begin position="133"/>
        <end position="152"/>
    </location>
</feature>
<feature type="transmembrane region" description="Helical" evidence="5">
    <location>
        <begin position="221"/>
        <end position="251"/>
    </location>
</feature>
<gene>
    <name evidence="7" type="ordered locus">Murru_1368</name>
</gene>
<evidence type="ECO:0000259" key="6">
    <source>
        <dbReference type="Pfam" id="PF04932"/>
    </source>
</evidence>
<comment type="subcellular location">
    <subcellularLocation>
        <location evidence="1">Membrane</location>
        <topology evidence="1">Multi-pass membrane protein</topology>
    </subcellularLocation>
</comment>
<dbReference type="PANTHER" id="PTHR37422">
    <property type="entry name" value="TEICHURONIC ACID BIOSYNTHESIS PROTEIN TUAE"/>
    <property type="match status" value="1"/>
</dbReference>
<evidence type="ECO:0000256" key="3">
    <source>
        <dbReference type="ARBA" id="ARBA00022989"/>
    </source>
</evidence>
<organism evidence="7 8">
    <name type="scientific">Allomuricauda ruestringensis (strain DSM 13258 / CIP 107369 / LMG 19739 / B1)</name>
    <name type="common">Muricauda ruestringensis</name>
    <dbReference type="NCBI Taxonomy" id="886377"/>
    <lineage>
        <taxon>Bacteria</taxon>
        <taxon>Pseudomonadati</taxon>
        <taxon>Bacteroidota</taxon>
        <taxon>Flavobacteriia</taxon>
        <taxon>Flavobacteriales</taxon>
        <taxon>Flavobacteriaceae</taxon>
        <taxon>Flagellimonas</taxon>
    </lineage>
</organism>
<feature type="transmembrane region" description="Helical" evidence="5">
    <location>
        <begin position="430"/>
        <end position="448"/>
    </location>
</feature>
<evidence type="ECO:0000256" key="4">
    <source>
        <dbReference type="ARBA" id="ARBA00023136"/>
    </source>
</evidence>
<keyword evidence="8" id="KW-1185">Reference proteome</keyword>
<dbReference type="AlphaFoldDB" id="G2PPM8"/>